<evidence type="ECO:0000313" key="2">
    <source>
        <dbReference type="EMBL" id="KAH1113783.1"/>
    </source>
</evidence>
<dbReference type="PANTHER" id="PTHR47723">
    <property type="entry name" value="OS05G0353850 PROTEIN"/>
    <property type="match status" value="1"/>
</dbReference>
<feature type="domain" description="RNase H type-1" evidence="1">
    <location>
        <begin position="46"/>
        <end position="165"/>
    </location>
</feature>
<dbReference type="GO" id="GO:0003676">
    <property type="term" value="F:nucleic acid binding"/>
    <property type="evidence" value="ECO:0007669"/>
    <property type="project" value="InterPro"/>
</dbReference>
<keyword evidence="3" id="KW-1185">Reference proteome</keyword>
<dbReference type="Pfam" id="PF13456">
    <property type="entry name" value="RVT_3"/>
    <property type="match status" value="1"/>
</dbReference>
<dbReference type="PANTHER" id="PTHR47723:SF13">
    <property type="entry name" value="PUTATIVE-RELATED"/>
    <property type="match status" value="1"/>
</dbReference>
<name>A0A9D3W705_9ROSI</name>
<dbReference type="OrthoDB" id="1436328at2759"/>
<dbReference type="Gene3D" id="3.30.420.10">
    <property type="entry name" value="Ribonuclease H-like superfamily/Ribonuclease H"/>
    <property type="match status" value="1"/>
</dbReference>
<sequence length="198" mass="22100">MSPKDNISSSYSWANHFSSNYNAALEYCPNQSTIPQNSSMCFYLSTDGAAHSVSSFSTAGGLIRDGEGKWIIGYNRYLGKCTAAVVELWGIWDGLLLLQKQGYDEVIIQSDNLENVISICASELDGLESSLIRRNHQILAFEEKCSLNYIPRESNRVADALAKMALMRSGNLQIFEEPPLELQVLLKDECNFDNVTRN</sequence>
<dbReference type="AlphaFoldDB" id="A0A9D3W705"/>
<dbReference type="InterPro" id="IPR053151">
    <property type="entry name" value="RNase_H-like"/>
</dbReference>
<dbReference type="InterPro" id="IPR044730">
    <property type="entry name" value="RNase_H-like_dom_plant"/>
</dbReference>
<comment type="caution">
    <text evidence="2">The sequence shown here is derived from an EMBL/GenBank/DDBJ whole genome shotgun (WGS) entry which is preliminary data.</text>
</comment>
<proteinExistence type="predicted"/>
<reference evidence="2 3" key="1">
    <citation type="journal article" date="2021" name="Plant Biotechnol. J.">
        <title>Multi-omics assisted identification of the key and species-specific regulatory components of drought-tolerant mechanisms in Gossypium stocksii.</title>
        <authorList>
            <person name="Yu D."/>
            <person name="Ke L."/>
            <person name="Zhang D."/>
            <person name="Wu Y."/>
            <person name="Sun Y."/>
            <person name="Mei J."/>
            <person name="Sun J."/>
            <person name="Sun Y."/>
        </authorList>
    </citation>
    <scope>NUCLEOTIDE SEQUENCE [LARGE SCALE GENOMIC DNA]</scope>
    <source>
        <strain evidence="3">cv. E1</strain>
        <tissue evidence="2">Leaf</tissue>
    </source>
</reference>
<organism evidence="2 3">
    <name type="scientific">Gossypium stocksii</name>
    <dbReference type="NCBI Taxonomy" id="47602"/>
    <lineage>
        <taxon>Eukaryota</taxon>
        <taxon>Viridiplantae</taxon>
        <taxon>Streptophyta</taxon>
        <taxon>Embryophyta</taxon>
        <taxon>Tracheophyta</taxon>
        <taxon>Spermatophyta</taxon>
        <taxon>Magnoliopsida</taxon>
        <taxon>eudicotyledons</taxon>
        <taxon>Gunneridae</taxon>
        <taxon>Pentapetalae</taxon>
        <taxon>rosids</taxon>
        <taxon>malvids</taxon>
        <taxon>Malvales</taxon>
        <taxon>Malvaceae</taxon>
        <taxon>Malvoideae</taxon>
        <taxon>Gossypium</taxon>
    </lineage>
</organism>
<dbReference type="SUPFAM" id="SSF53098">
    <property type="entry name" value="Ribonuclease H-like"/>
    <property type="match status" value="1"/>
</dbReference>
<dbReference type="EMBL" id="JAIQCV010000003">
    <property type="protein sequence ID" value="KAH1113783.1"/>
    <property type="molecule type" value="Genomic_DNA"/>
</dbReference>
<gene>
    <name evidence="2" type="ORF">J1N35_007161</name>
</gene>
<evidence type="ECO:0000259" key="1">
    <source>
        <dbReference type="Pfam" id="PF13456"/>
    </source>
</evidence>
<accession>A0A9D3W705</accession>
<dbReference type="GO" id="GO:0004523">
    <property type="term" value="F:RNA-DNA hybrid ribonuclease activity"/>
    <property type="evidence" value="ECO:0007669"/>
    <property type="project" value="InterPro"/>
</dbReference>
<dbReference type="CDD" id="cd06222">
    <property type="entry name" value="RNase_H_like"/>
    <property type="match status" value="1"/>
</dbReference>
<protein>
    <recommendedName>
        <fullName evidence="1">RNase H type-1 domain-containing protein</fullName>
    </recommendedName>
</protein>
<dbReference type="InterPro" id="IPR012337">
    <property type="entry name" value="RNaseH-like_sf"/>
</dbReference>
<dbReference type="InterPro" id="IPR002156">
    <property type="entry name" value="RNaseH_domain"/>
</dbReference>
<dbReference type="Proteomes" id="UP000828251">
    <property type="component" value="Unassembled WGS sequence"/>
</dbReference>
<dbReference type="InterPro" id="IPR036397">
    <property type="entry name" value="RNaseH_sf"/>
</dbReference>
<evidence type="ECO:0000313" key="3">
    <source>
        <dbReference type="Proteomes" id="UP000828251"/>
    </source>
</evidence>